<sequence>MSISSVSSKLFATALVAVGFVVSTASAALPPEVQAKVDKAKTRLVALAADPGVIAAIKDANAKGDGGMTNGKWVDLPDSDAFIQALLKSKVSLQIAKWEQEDDNINKLLLRDQKGNLVGASVRPLIWNNATRPVFAQALKGQAWAADEIKPDTSTQVPSVHVSAPVLDHGKPIGVLHGAVTAK</sequence>
<dbReference type="SUPFAM" id="SSF103190">
    <property type="entry name" value="Sensory domain-like"/>
    <property type="match status" value="1"/>
</dbReference>
<dbReference type="Proteomes" id="UP001495147">
    <property type="component" value="Unassembled WGS sequence"/>
</dbReference>
<evidence type="ECO:0000256" key="1">
    <source>
        <dbReference type="SAM" id="SignalP"/>
    </source>
</evidence>
<gene>
    <name evidence="2" type="ORF">ABDJ85_05315</name>
</gene>
<dbReference type="RefSeq" id="WP_347703697.1">
    <property type="nucleotide sequence ID" value="NZ_JBDPZD010000001.1"/>
</dbReference>
<keyword evidence="1" id="KW-0732">Signal</keyword>
<keyword evidence="3" id="KW-1185">Reference proteome</keyword>
<evidence type="ECO:0000313" key="3">
    <source>
        <dbReference type="Proteomes" id="UP001495147"/>
    </source>
</evidence>
<feature type="signal peptide" evidence="1">
    <location>
        <begin position="1"/>
        <end position="27"/>
    </location>
</feature>
<dbReference type="Gene3D" id="3.30.450.20">
    <property type="entry name" value="PAS domain"/>
    <property type="match status" value="1"/>
</dbReference>
<comment type="caution">
    <text evidence="2">The sequence shown here is derived from an EMBL/GenBank/DDBJ whole genome shotgun (WGS) entry which is preliminary data.</text>
</comment>
<proteinExistence type="predicted"/>
<reference evidence="2 3" key="1">
    <citation type="submission" date="2024-05" db="EMBL/GenBank/DDBJ databases">
        <title>Roseateles sp. DJS-2-20 16S ribosomal RNA gene Genome sequencing and assembly.</title>
        <authorList>
            <person name="Woo H."/>
        </authorList>
    </citation>
    <scope>NUCLEOTIDE SEQUENCE [LARGE SCALE GENOMIC DNA]</scope>
    <source>
        <strain evidence="2 3">DJS-2-20</strain>
    </source>
</reference>
<feature type="chain" id="PRO_5047182310" description="Cache domain-containing protein" evidence="1">
    <location>
        <begin position="28"/>
        <end position="183"/>
    </location>
</feature>
<name>A0ABV0FY92_9BURK</name>
<dbReference type="EMBL" id="JBDPZD010000001">
    <property type="protein sequence ID" value="MEO3690880.1"/>
    <property type="molecule type" value="Genomic_DNA"/>
</dbReference>
<accession>A0ABV0FY92</accession>
<evidence type="ECO:0000313" key="2">
    <source>
        <dbReference type="EMBL" id="MEO3690880.1"/>
    </source>
</evidence>
<evidence type="ECO:0008006" key="4">
    <source>
        <dbReference type="Google" id="ProtNLM"/>
    </source>
</evidence>
<protein>
    <recommendedName>
        <fullName evidence="4">Cache domain-containing protein</fullName>
    </recommendedName>
</protein>
<dbReference type="InterPro" id="IPR029151">
    <property type="entry name" value="Sensor-like_sf"/>
</dbReference>
<organism evidence="2 3">
    <name type="scientific">Roseateles paludis</name>
    <dbReference type="NCBI Taxonomy" id="3145238"/>
    <lineage>
        <taxon>Bacteria</taxon>
        <taxon>Pseudomonadati</taxon>
        <taxon>Pseudomonadota</taxon>
        <taxon>Betaproteobacteria</taxon>
        <taxon>Burkholderiales</taxon>
        <taxon>Sphaerotilaceae</taxon>
        <taxon>Roseateles</taxon>
    </lineage>
</organism>